<dbReference type="InterPro" id="IPR000639">
    <property type="entry name" value="Epox_hydrolase-like"/>
</dbReference>
<feature type="domain" description="AB hydrolase-1" evidence="1">
    <location>
        <begin position="25"/>
        <end position="258"/>
    </location>
</feature>
<name>A0A9D1YZ70_9BACT</name>
<dbReference type="PRINTS" id="PR00412">
    <property type="entry name" value="EPOXHYDRLASE"/>
</dbReference>
<dbReference type="AlphaFoldDB" id="A0A9D1YZ70"/>
<dbReference type="PANTHER" id="PTHR43798">
    <property type="entry name" value="MONOACYLGLYCEROL LIPASE"/>
    <property type="match status" value="1"/>
</dbReference>
<protein>
    <submittedName>
        <fullName evidence="2">Alpha/beta hydrolase</fullName>
    </submittedName>
</protein>
<dbReference type="InterPro" id="IPR029058">
    <property type="entry name" value="AB_hydrolase_fold"/>
</dbReference>
<comment type="caution">
    <text evidence="2">The sequence shown here is derived from an EMBL/GenBank/DDBJ whole genome shotgun (WGS) entry which is preliminary data.</text>
</comment>
<dbReference type="EMBL" id="DXDA01000010">
    <property type="protein sequence ID" value="HIY68016.1"/>
    <property type="molecule type" value="Genomic_DNA"/>
</dbReference>
<dbReference type="InterPro" id="IPR050266">
    <property type="entry name" value="AB_hydrolase_sf"/>
</dbReference>
<dbReference type="InterPro" id="IPR000073">
    <property type="entry name" value="AB_hydrolase_1"/>
</dbReference>
<proteinExistence type="predicted"/>
<keyword evidence="2" id="KW-0378">Hydrolase</keyword>
<dbReference type="Proteomes" id="UP000886844">
    <property type="component" value="Unassembled WGS sequence"/>
</dbReference>
<evidence type="ECO:0000259" key="1">
    <source>
        <dbReference type="Pfam" id="PF12697"/>
    </source>
</evidence>
<dbReference type="SUPFAM" id="SSF53474">
    <property type="entry name" value="alpha/beta-Hydrolases"/>
    <property type="match status" value="1"/>
</dbReference>
<accession>A0A9D1YZ70</accession>
<sequence>MIEKFIMAGPTALHVCDSQKGEQCIVLLHGYLESMLVWEDFVPYLYKEVRVVTLDLPGHGISVVQGEKHSMEFLADTVADAIRALGISRCTLVGHSMGGYVALAVCERHPDLLDGLVLLSSTPNPDTPEKAENRRREIALVKAGKKELLARVAPAAGFAEENRDRMKDYIEDLTEQVFITEDDGIVALLNGMIDRKDQNAMLHETKVPVLFILGRKDNYIPVEVAEKMVADHPEARVVWLENSGHMGFLEEPEATAKALLDFVKELK</sequence>
<dbReference type="Gene3D" id="3.40.50.1820">
    <property type="entry name" value="alpha/beta hydrolase"/>
    <property type="match status" value="1"/>
</dbReference>
<evidence type="ECO:0000313" key="2">
    <source>
        <dbReference type="EMBL" id="HIY68016.1"/>
    </source>
</evidence>
<organism evidence="2 3">
    <name type="scientific">Candidatus Alistipes intestinigallinarum</name>
    <dbReference type="NCBI Taxonomy" id="2838440"/>
    <lineage>
        <taxon>Bacteria</taxon>
        <taxon>Pseudomonadati</taxon>
        <taxon>Bacteroidota</taxon>
        <taxon>Bacteroidia</taxon>
        <taxon>Bacteroidales</taxon>
        <taxon>Rikenellaceae</taxon>
        <taxon>Alistipes</taxon>
    </lineage>
</organism>
<gene>
    <name evidence="2" type="ORF">H9828_01205</name>
</gene>
<dbReference type="GO" id="GO:0016787">
    <property type="term" value="F:hydrolase activity"/>
    <property type="evidence" value="ECO:0007669"/>
    <property type="project" value="UniProtKB-KW"/>
</dbReference>
<evidence type="ECO:0000313" key="3">
    <source>
        <dbReference type="Proteomes" id="UP000886844"/>
    </source>
</evidence>
<reference evidence="2" key="2">
    <citation type="submission" date="2021-04" db="EMBL/GenBank/DDBJ databases">
        <authorList>
            <person name="Gilroy R."/>
        </authorList>
    </citation>
    <scope>NUCLEOTIDE SEQUENCE</scope>
    <source>
        <strain evidence="2">5134</strain>
    </source>
</reference>
<dbReference type="PRINTS" id="PR00111">
    <property type="entry name" value="ABHYDROLASE"/>
</dbReference>
<dbReference type="Pfam" id="PF12697">
    <property type="entry name" value="Abhydrolase_6"/>
    <property type="match status" value="1"/>
</dbReference>
<reference evidence="2" key="1">
    <citation type="journal article" date="2021" name="PeerJ">
        <title>Extensive microbial diversity within the chicken gut microbiome revealed by metagenomics and culture.</title>
        <authorList>
            <person name="Gilroy R."/>
            <person name="Ravi A."/>
            <person name="Getino M."/>
            <person name="Pursley I."/>
            <person name="Horton D.L."/>
            <person name="Alikhan N.F."/>
            <person name="Baker D."/>
            <person name="Gharbi K."/>
            <person name="Hall N."/>
            <person name="Watson M."/>
            <person name="Adriaenssens E.M."/>
            <person name="Foster-Nyarko E."/>
            <person name="Jarju S."/>
            <person name="Secka A."/>
            <person name="Antonio M."/>
            <person name="Oren A."/>
            <person name="Chaudhuri R.R."/>
            <person name="La Ragione R."/>
            <person name="Hildebrand F."/>
            <person name="Pallen M.J."/>
        </authorList>
    </citation>
    <scope>NUCLEOTIDE SEQUENCE</scope>
    <source>
        <strain evidence="2">5134</strain>
    </source>
</reference>